<keyword evidence="7" id="KW-0408">Iron</keyword>
<gene>
    <name evidence="10" type="ORF">B2M26_12425</name>
</gene>
<keyword evidence="3" id="KW-0819">tRNA processing</keyword>
<evidence type="ECO:0000256" key="4">
    <source>
        <dbReference type="ARBA" id="ARBA00022723"/>
    </source>
</evidence>
<keyword evidence="4" id="KW-0479">Metal-binding</keyword>
<dbReference type="SUPFAM" id="SSF54862">
    <property type="entry name" value="4Fe-4S ferredoxins"/>
    <property type="match status" value="1"/>
</dbReference>
<sequence>MDHYDVTKEQLDLAAAALGLDLVGVVSARRLDELEPVLRRYYDEQRDSGFEHPFSELRLDPRALMPAVQTAIAIALPYHTASESLRHPTGRRHGAVSVYAQRTDYHRVLKDVLSRFSALLETCAARPAQFLPCVDTSPLVDRAYATAAGLGAIGKSGMLITKTYGTYVFLGVLLTDLRVEGADALHGALPWGTEVCGTCDLCLTACPTGALIAPYTLDAKRCLSYITQEHGIVPPEFRASLGRRVWGCDTCQTVCPRNEDRAAPSTFGPPVTPLAYPDLLEILTLSNRALMKRIGHTAAAWRGPAIWRRNAIVALGNARSVEAIPVLVTYLAHARPELRAMSAWALAQIDPEATRTVVRQAYDVETDEGARCEMAWAREAPDAKG</sequence>
<name>A0A1V4EQR5_9BACL</name>
<keyword evidence="8" id="KW-0411">Iron-sulfur</keyword>
<dbReference type="InterPro" id="IPR013542">
    <property type="entry name" value="QueG_DUF1730"/>
</dbReference>
<keyword evidence="11" id="KW-1185">Reference proteome</keyword>
<evidence type="ECO:0000256" key="8">
    <source>
        <dbReference type="ARBA" id="ARBA00023014"/>
    </source>
</evidence>
<dbReference type="RefSeq" id="WP_079291552.1">
    <property type="nucleotide sequence ID" value="NZ_MWPS01000038.1"/>
</dbReference>
<dbReference type="GO" id="GO:0052693">
    <property type="term" value="F:epoxyqueuosine reductase activity"/>
    <property type="evidence" value="ECO:0007669"/>
    <property type="project" value="TreeGrafter"/>
</dbReference>
<dbReference type="SUPFAM" id="SSF48371">
    <property type="entry name" value="ARM repeat"/>
    <property type="match status" value="1"/>
</dbReference>
<dbReference type="Proteomes" id="UP000190229">
    <property type="component" value="Unassembled WGS sequence"/>
</dbReference>
<dbReference type="Gene3D" id="1.25.10.10">
    <property type="entry name" value="Leucine-rich Repeat Variant"/>
    <property type="match status" value="1"/>
</dbReference>
<evidence type="ECO:0000256" key="7">
    <source>
        <dbReference type="ARBA" id="ARBA00023004"/>
    </source>
</evidence>
<dbReference type="GO" id="GO:0051539">
    <property type="term" value="F:4 iron, 4 sulfur cluster binding"/>
    <property type="evidence" value="ECO:0007669"/>
    <property type="project" value="UniProtKB-KW"/>
</dbReference>
<dbReference type="EMBL" id="MWPS01000038">
    <property type="protein sequence ID" value="OPG15267.1"/>
    <property type="molecule type" value="Genomic_DNA"/>
</dbReference>
<organism evidence="10 11">
    <name type="scientific">Ferroacidibacillus organovorans</name>
    <dbReference type="NCBI Taxonomy" id="1765683"/>
    <lineage>
        <taxon>Bacteria</taxon>
        <taxon>Bacillati</taxon>
        <taxon>Bacillota</taxon>
        <taxon>Bacilli</taxon>
        <taxon>Bacillales</taxon>
        <taxon>Alicyclobacillaceae</taxon>
        <taxon>Ferroacidibacillus</taxon>
    </lineage>
</organism>
<accession>A0A1V4EQR5</accession>
<dbReference type="InterPro" id="IPR017896">
    <property type="entry name" value="4Fe4S_Fe-S-bd"/>
</dbReference>
<keyword evidence="5" id="KW-0671">Queuosine biosynthesis</keyword>
<evidence type="ECO:0000259" key="9">
    <source>
        <dbReference type="PROSITE" id="PS51379"/>
    </source>
</evidence>
<dbReference type="Pfam" id="PF13646">
    <property type="entry name" value="HEAT_2"/>
    <property type="match status" value="1"/>
</dbReference>
<evidence type="ECO:0000256" key="2">
    <source>
        <dbReference type="ARBA" id="ARBA00022490"/>
    </source>
</evidence>
<reference evidence="10 11" key="1">
    <citation type="submission" date="2017-02" db="EMBL/GenBank/DDBJ databases">
        <title>Draft genome of Acidibacillus ferrooxidans Huett2.</title>
        <authorList>
            <person name="Schopf S."/>
        </authorList>
    </citation>
    <scope>NUCLEOTIDE SEQUENCE [LARGE SCALE GENOMIC DNA]</scope>
    <source>
        <strain evidence="10 11">Huett2</strain>
    </source>
</reference>
<proteinExistence type="predicted"/>
<dbReference type="InterPro" id="IPR016024">
    <property type="entry name" value="ARM-type_fold"/>
</dbReference>
<dbReference type="PANTHER" id="PTHR30002">
    <property type="entry name" value="EPOXYQUEUOSINE REDUCTASE"/>
    <property type="match status" value="1"/>
</dbReference>
<dbReference type="GO" id="GO:0046872">
    <property type="term" value="F:metal ion binding"/>
    <property type="evidence" value="ECO:0007669"/>
    <property type="project" value="UniProtKB-KW"/>
</dbReference>
<evidence type="ECO:0000256" key="1">
    <source>
        <dbReference type="ARBA" id="ARBA00022485"/>
    </source>
</evidence>
<keyword evidence="2" id="KW-0963">Cytoplasm</keyword>
<dbReference type="Gene3D" id="3.30.70.20">
    <property type="match status" value="1"/>
</dbReference>
<dbReference type="Pfam" id="PF13484">
    <property type="entry name" value="Fer4_16"/>
    <property type="match status" value="1"/>
</dbReference>
<dbReference type="InterPro" id="IPR004453">
    <property type="entry name" value="QueG"/>
</dbReference>
<dbReference type="AlphaFoldDB" id="A0A1V4EQR5"/>
<keyword evidence="1" id="KW-0004">4Fe-4S</keyword>
<dbReference type="InterPro" id="IPR011989">
    <property type="entry name" value="ARM-like"/>
</dbReference>
<evidence type="ECO:0000256" key="3">
    <source>
        <dbReference type="ARBA" id="ARBA00022694"/>
    </source>
</evidence>
<dbReference type="PROSITE" id="PS51379">
    <property type="entry name" value="4FE4S_FER_2"/>
    <property type="match status" value="1"/>
</dbReference>
<dbReference type="InterPro" id="IPR017900">
    <property type="entry name" value="4Fe4S_Fe_S_CS"/>
</dbReference>
<dbReference type="PANTHER" id="PTHR30002:SF4">
    <property type="entry name" value="EPOXYQUEUOSINE REDUCTASE"/>
    <property type="match status" value="1"/>
</dbReference>
<comment type="caution">
    <text evidence="10">The sequence shown here is derived from an EMBL/GenBank/DDBJ whole genome shotgun (WGS) entry which is preliminary data.</text>
</comment>
<evidence type="ECO:0000256" key="5">
    <source>
        <dbReference type="ARBA" id="ARBA00022785"/>
    </source>
</evidence>
<dbReference type="NCBIfam" id="TIGR00276">
    <property type="entry name" value="tRNA epoxyqueuosine(34) reductase QueG"/>
    <property type="match status" value="1"/>
</dbReference>
<dbReference type="PROSITE" id="PS00198">
    <property type="entry name" value="4FE4S_FER_1"/>
    <property type="match status" value="1"/>
</dbReference>
<protein>
    <submittedName>
        <fullName evidence="10">tRNA epoxyqueuosine(34) reductase QueG</fullName>
    </submittedName>
</protein>
<evidence type="ECO:0000313" key="11">
    <source>
        <dbReference type="Proteomes" id="UP000190229"/>
    </source>
</evidence>
<evidence type="ECO:0000256" key="6">
    <source>
        <dbReference type="ARBA" id="ARBA00023002"/>
    </source>
</evidence>
<feature type="domain" description="4Fe-4S ferredoxin-type" evidence="9">
    <location>
        <begin position="187"/>
        <end position="216"/>
    </location>
</feature>
<evidence type="ECO:0000313" key="10">
    <source>
        <dbReference type="EMBL" id="OPG15267.1"/>
    </source>
</evidence>
<dbReference type="Pfam" id="PF08331">
    <property type="entry name" value="QueG_DUF1730"/>
    <property type="match status" value="1"/>
</dbReference>
<dbReference type="GO" id="GO:0008616">
    <property type="term" value="P:tRNA queuosine(34) biosynthetic process"/>
    <property type="evidence" value="ECO:0007669"/>
    <property type="project" value="UniProtKB-KW"/>
</dbReference>
<keyword evidence="6" id="KW-0560">Oxidoreductase</keyword>